<organism evidence="1 2">
    <name type="scientific">Lachancea nothofagi CBS 11611</name>
    <dbReference type="NCBI Taxonomy" id="1266666"/>
    <lineage>
        <taxon>Eukaryota</taxon>
        <taxon>Fungi</taxon>
        <taxon>Dikarya</taxon>
        <taxon>Ascomycota</taxon>
        <taxon>Saccharomycotina</taxon>
        <taxon>Saccharomycetes</taxon>
        <taxon>Saccharomycetales</taxon>
        <taxon>Saccharomycetaceae</taxon>
        <taxon>Lachancea</taxon>
    </lineage>
</organism>
<keyword evidence="2" id="KW-1185">Reference proteome</keyword>
<sequence>MQEILTSQGKLLDPSELAIAFAIIKHRAPSLWKRLTLIFDGLGETSFLSGKSVLSQSVERSAAKKRTRKNISLASVDRYLYRYIMNGNHYHLEPVSTFLNVNRYKLEHLSNNIEIIKALGADLQEAEVTRWLLPNYRILKWLFSINSDDRNRRRTANHVANTFQLILVSYYSFTADDKKSVQGICQGLIYKFIRDELIGFDTSNVRVVKLLRDYTESESVEVNIVSLTSLCRGHLKLLAFTIRLMLQNERFEVVTGIIGFILKLLETLVICLVKLRDPSVIVQDRGKAYQDMYKERSTKISYKMVLEVLEASHSLGIQKATQRIEIALSFLMDLVVTLNLDPQTDDTQNFVDTFREFRPYLVSEFLMLNDSRLTAKFLRISWPDHNDQRVYTSR</sequence>
<dbReference type="AlphaFoldDB" id="A0A1G4IWR8"/>
<protein>
    <submittedName>
        <fullName evidence="1">LANO_0B03246g1_1</fullName>
    </submittedName>
</protein>
<dbReference type="EMBL" id="LT598450">
    <property type="protein sequence ID" value="SCU81483.1"/>
    <property type="molecule type" value="Genomic_DNA"/>
</dbReference>
<reference evidence="2" key="1">
    <citation type="submission" date="2016-03" db="EMBL/GenBank/DDBJ databases">
        <authorList>
            <person name="Devillers Hugo."/>
        </authorList>
    </citation>
    <scope>NUCLEOTIDE SEQUENCE [LARGE SCALE GENOMIC DNA]</scope>
</reference>
<proteinExistence type="predicted"/>
<dbReference type="OrthoDB" id="4055114at2759"/>
<dbReference type="Proteomes" id="UP000189911">
    <property type="component" value="Chromosome B"/>
</dbReference>
<gene>
    <name evidence="1" type="ORF">LANO_0B03246G</name>
</gene>
<evidence type="ECO:0000313" key="2">
    <source>
        <dbReference type="Proteomes" id="UP000189911"/>
    </source>
</evidence>
<evidence type="ECO:0000313" key="1">
    <source>
        <dbReference type="EMBL" id="SCU81483.1"/>
    </source>
</evidence>
<name>A0A1G4IWR8_9SACH</name>
<accession>A0A1G4IWR8</accession>